<evidence type="ECO:0000313" key="2">
    <source>
        <dbReference type="Proteomes" id="UP000034835"/>
    </source>
</evidence>
<dbReference type="STRING" id="1618384.UW68_C0049G0001"/>
<dbReference type="InterPro" id="IPR038116">
    <property type="entry name" value="TrpR-like_sf"/>
</dbReference>
<gene>
    <name evidence="1" type="ORF">UW68_C0049G0001</name>
</gene>
<dbReference type="PANTHER" id="PTHR40080:SF1">
    <property type="entry name" value="TRPR-LIKE PROTEIN YERC_YECD"/>
    <property type="match status" value="1"/>
</dbReference>
<dbReference type="EMBL" id="LCJG01000049">
    <property type="protein sequence ID" value="KKT72072.1"/>
    <property type="molecule type" value="Genomic_DNA"/>
</dbReference>
<dbReference type="AlphaFoldDB" id="A0A0G1LT87"/>
<organism evidence="1 2">
    <name type="scientific">Candidatus Collierbacteria bacterium GW2011_GWB1_44_6</name>
    <dbReference type="NCBI Taxonomy" id="1618384"/>
    <lineage>
        <taxon>Bacteria</taxon>
        <taxon>Candidatus Collieribacteriota</taxon>
    </lineage>
</organism>
<proteinExistence type="predicted"/>
<protein>
    <submittedName>
        <fullName evidence="1">TrpR family protein YerC/YecD</fullName>
    </submittedName>
</protein>
<accession>A0A0G1LT87</accession>
<dbReference type="InterPro" id="IPR013368">
    <property type="entry name" value="YecD_YerC"/>
</dbReference>
<dbReference type="InterPro" id="IPR000831">
    <property type="entry name" value="Trp_repress"/>
</dbReference>
<sequence length="120" mass="13641">MQLSQNPINKTLEKQLGQMMYQVLAETGSPEEIQMILNDLLTEAERMALLKRLGIALYLDKGRSYEDIKNNIKVSSATIATVAESLGNEGWQEIIKRIKAEEWANDWTDKITGGIKRIFK</sequence>
<evidence type="ECO:0000313" key="1">
    <source>
        <dbReference type="EMBL" id="KKT72072.1"/>
    </source>
</evidence>
<dbReference type="PANTHER" id="PTHR40080">
    <property type="entry name" value="LMO1763 PROTEIN"/>
    <property type="match status" value="1"/>
</dbReference>
<dbReference type="SUPFAM" id="SSF48295">
    <property type="entry name" value="TrpR-like"/>
    <property type="match status" value="1"/>
</dbReference>
<dbReference type="Pfam" id="PF01371">
    <property type="entry name" value="Trp_repressor"/>
    <property type="match status" value="1"/>
</dbReference>
<dbReference type="Gene3D" id="1.10.1270.10">
    <property type="entry name" value="TrpR-like"/>
    <property type="match status" value="1"/>
</dbReference>
<dbReference type="GO" id="GO:0043565">
    <property type="term" value="F:sequence-specific DNA binding"/>
    <property type="evidence" value="ECO:0007669"/>
    <property type="project" value="InterPro"/>
</dbReference>
<dbReference type="InterPro" id="IPR010921">
    <property type="entry name" value="Trp_repressor/repl_initiator"/>
</dbReference>
<reference evidence="1 2" key="1">
    <citation type="journal article" date="2015" name="Nature">
        <title>rRNA introns, odd ribosomes, and small enigmatic genomes across a large radiation of phyla.</title>
        <authorList>
            <person name="Brown C.T."/>
            <person name="Hug L.A."/>
            <person name="Thomas B.C."/>
            <person name="Sharon I."/>
            <person name="Castelle C.J."/>
            <person name="Singh A."/>
            <person name="Wilkins M.J."/>
            <person name="Williams K.H."/>
            <person name="Banfield J.F."/>
        </authorList>
    </citation>
    <scope>NUCLEOTIDE SEQUENCE [LARGE SCALE GENOMIC DNA]</scope>
</reference>
<dbReference type="Proteomes" id="UP000034835">
    <property type="component" value="Unassembled WGS sequence"/>
</dbReference>
<comment type="caution">
    <text evidence="1">The sequence shown here is derived from an EMBL/GenBank/DDBJ whole genome shotgun (WGS) entry which is preliminary data.</text>
</comment>
<name>A0A0G1LT87_9BACT</name>
<dbReference type="GO" id="GO:0003700">
    <property type="term" value="F:DNA-binding transcription factor activity"/>
    <property type="evidence" value="ECO:0007669"/>
    <property type="project" value="InterPro"/>
</dbReference>